<feature type="region of interest" description="Disordered" evidence="1">
    <location>
        <begin position="271"/>
        <end position="299"/>
    </location>
</feature>
<feature type="compositionally biased region" description="Polar residues" evidence="1">
    <location>
        <begin position="645"/>
        <end position="654"/>
    </location>
</feature>
<feature type="region of interest" description="Disordered" evidence="1">
    <location>
        <begin position="505"/>
        <end position="540"/>
    </location>
</feature>
<dbReference type="EMBL" id="ML179382">
    <property type="protein sequence ID" value="THU89101.1"/>
    <property type="molecule type" value="Genomic_DNA"/>
</dbReference>
<feature type="compositionally biased region" description="Basic and acidic residues" evidence="1">
    <location>
        <begin position="515"/>
        <end position="532"/>
    </location>
</feature>
<keyword evidence="3" id="KW-1185">Reference proteome</keyword>
<reference evidence="2 3" key="1">
    <citation type="journal article" date="2019" name="Nat. Ecol. Evol.">
        <title>Megaphylogeny resolves global patterns of mushroom evolution.</title>
        <authorList>
            <person name="Varga T."/>
            <person name="Krizsan K."/>
            <person name="Foldi C."/>
            <person name="Dima B."/>
            <person name="Sanchez-Garcia M."/>
            <person name="Sanchez-Ramirez S."/>
            <person name="Szollosi G.J."/>
            <person name="Szarkandi J.G."/>
            <person name="Papp V."/>
            <person name="Albert L."/>
            <person name="Andreopoulos W."/>
            <person name="Angelini C."/>
            <person name="Antonin V."/>
            <person name="Barry K.W."/>
            <person name="Bougher N.L."/>
            <person name="Buchanan P."/>
            <person name="Buyck B."/>
            <person name="Bense V."/>
            <person name="Catcheside P."/>
            <person name="Chovatia M."/>
            <person name="Cooper J."/>
            <person name="Damon W."/>
            <person name="Desjardin D."/>
            <person name="Finy P."/>
            <person name="Geml J."/>
            <person name="Haridas S."/>
            <person name="Hughes K."/>
            <person name="Justo A."/>
            <person name="Karasinski D."/>
            <person name="Kautmanova I."/>
            <person name="Kiss B."/>
            <person name="Kocsube S."/>
            <person name="Kotiranta H."/>
            <person name="LaButti K.M."/>
            <person name="Lechner B.E."/>
            <person name="Liimatainen K."/>
            <person name="Lipzen A."/>
            <person name="Lukacs Z."/>
            <person name="Mihaltcheva S."/>
            <person name="Morgado L.N."/>
            <person name="Niskanen T."/>
            <person name="Noordeloos M.E."/>
            <person name="Ohm R.A."/>
            <person name="Ortiz-Santana B."/>
            <person name="Ovrebo C."/>
            <person name="Racz N."/>
            <person name="Riley R."/>
            <person name="Savchenko A."/>
            <person name="Shiryaev A."/>
            <person name="Soop K."/>
            <person name="Spirin V."/>
            <person name="Szebenyi C."/>
            <person name="Tomsovsky M."/>
            <person name="Tulloss R.E."/>
            <person name="Uehling J."/>
            <person name="Grigoriev I.V."/>
            <person name="Vagvolgyi C."/>
            <person name="Papp T."/>
            <person name="Martin F.M."/>
            <person name="Miettinen O."/>
            <person name="Hibbett D.S."/>
            <person name="Nagy L.G."/>
        </authorList>
    </citation>
    <scope>NUCLEOTIDE SEQUENCE [LARGE SCALE GENOMIC DNA]</scope>
    <source>
        <strain evidence="2 3">CBS 962.96</strain>
    </source>
</reference>
<feature type="compositionally biased region" description="Basic residues" evidence="1">
    <location>
        <begin position="418"/>
        <end position="441"/>
    </location>
</feature>
<proteinExistence type="predicted"/>
<feature type="region of interest" description="Disordered" evidence="1">
    <location>
        <begin position="642"/>
        <end position="684"/>
    </location>
</feature>
<organism evidence="2 3">
    <name type="scientific">Dendrothele bispora (strain CBS 962.96)</name>
    <dbReference type="NCBI Taxonomy" id="1314807"/>
    <lineage>
        <taxon>Eukaryota</taxon>
        <taxon>Fungi</taxon>
        <taxon>Dikarya</taxon>
        <taxon>Basidiomycota</taxon>
        <taxon>Agaricomycotina</taxon>
        <taxon>Agaricomycetes</taxon>
        <taxon>Agaricomycetidae</taxon>
        <taxon>Agaricales</taxon>
        <taxon>Agaricales incertae sedis</taxon>
        <taxon>Dendrothele</taxon>
    </lineage>
</organism>
<evidence type="ECO:0000313" key="3">
    <source>
        <dbReference type="Proteomes" id="UP000297245"/>
    </source>
</evidence>
<gene>
    <name evidence="2" type="ORF">K435DRAFT_915494</name>
</gene>
<feature type="region of interest" description="Disordered" evidence="1">
    <location>
        <begin position="580"/>
        <end position="599"/>
    </location>
</feature>
<dbReference type="AlphaFoldDB" id="A0A4S8LJA0"/>
<sequence length="684" mass="74845">MNQQPNETPNPSWNLPSDSTVAPNSTSTTSVPWNAWNASMMSNSPNMIGLGNLMNASNASNTPNTTDQFNLGNHSNMSGMNIPNSGNMTAQTNANDSNASNLPHAFSMPNANVSNVSNMSNTSNVSNQGMMAGHVPMFTNIPVNAEKNQQASPQVGNVSPLSPTNINTETGPVAPNITPVTGNAMLNIYSSPTSMPALGYMPGNNIGGGFMNGSFNMPMAFTNDPQSPTQTFVTPNQNGAPFMPPMSGGVFPGSETWFMQAMNQTAHAAAQEAAKQTRANLEAEQEATKGSKQKKPTTTQMDRNDIWDAFNMYCGYTKYDPLPHYPGHREYAPRFATPEGDRYLDAYWNRGPKSPENKALYREIIKHLREDDQKEQESKKKFSKLTDKDLIEAFAKYFTTRRVTYWSQNDEKAEKSNDKHHRTTRRSGRKRTKVLSRRRSVQKYQDKHGKELTQGADKLVLTDCQSSEYSGTDTPKQNIKILNLPWRSQKLTSFYYELDALANIPSQGPSSQSRKVVEGAPRKTRRRDDRGRTCRNPVPVLGKKPPRVCVDPRFVDKENVIPNDPSWTIVAFLDRYAPGEGYEAGDEEEEAGDGKDDTPGDVADVGHGTGSIISPGVNQVVQCITNVNTSGVNVLRIQDGDMSTVPENQDTSVGQAGPKVATGNEGHVGNDKDIGMGTNGAMNN</sequence>
<feature type="compositionally biased region" description="Polar residues" evidence="1">
    <location>
        <begin position="505"/>
        <end position="514"/>
    </location>
</feature>
<name>A0A4S8LJA0_DENBC</name>
<evidence type="ECO:0000256" key="1">
    <source>
        <dbReference type="SAM" id="MobiDB-lite"/>
    </source>
</evidence>
<dbReference type="Proteomes" id="UP000297245">
    <property type="component" value="Unassembled WGS sequence"/>
</dbReference>
<protein>
    <submittedName>
        <fullName evidence="2">Uncharacterized protein</fullName>
    </submittedName>
</protein>
<accession>A0A4S8LJA0</accession>
<feature type="region of interest" description="Disordered" evidence="1">
    <location>
        <begin position="1"/>
        <end position="29"/>
    </location>
</feature>
<feature type="region of interest" description="Disordered" evidence="1">
    <location>
        <begin position="409"/>
        <end position="451"/>
    </location>
</feature>
<evidence type="ECO:0000313" key="2">
    <source>
        <dbReference type="EMBL" id="THU89101.1"/>
    </source>
</evidence>